<dbReference type="NCBIfam" id="TIGR00531">
    <property type="entry name" value="BCCP"/>
    <property type="match status" value="1"/>
</dbReference>
<dbReference type="CDD" id="cd06850">
    <property type="entry name" value="biotinyl_domain"/>
    <property type="match status" value="1"/>
</dbReference>
<keyword evidence="3 4" id="KW-0092">Biotin</keyword>
<dbReference type="AlphaFoldDB" id="A0A9X2JI49"/>
<sequence length="163" mass="16835">MAKDSNGANPGDVFDVRKVRRLVELMNEHELSEIDLRQSDQRIRLRKGGDPIVTAVPAAPVPAAPAPAAGAPAADAPAAAAPEAVTGKVITSPIVGTFYASPSPDAAPFVKVGDQIGPETVVCIVEAMKVFNEVPAEISGKIAAVLVESGDAVEFGQPLFKVE</sequence>
<keyword evidence="4" id="KW-0443">Lipid metabolism</keyword>
<evidence type="ECO:0000256" key="2">
    <source>
        <dbReference type="ARBA" id="ARBA00017562"/>
    </source>
</evidence>
<reference evidence="6" key="1">
    <citation type="submission" date="2022-06" db="EMBL/GenBank/DDBJ databases">
        <title>Aeoliella straminimaris, a novel planctomycete from sediments.</title>
        <authorList>
            <person name="Vitorino I.R."/>
            <person name="Lage O.M."/>
        </authorList>
    </citation>
    <scope>NUCLEOTIDE SEQUENCE</scope>
    <source>
        <strain evidence="6">ICT_H6.2</strain>
    </source>
</reference>
<evidence type="ECO:0000256" key="3">
    <source>
        <dbReference type="ARBA" id="ARBA00023267"/>
    </source>
</evidence>
<feature type="domain" description="Lipoyl-binding" evidence="5">
    <location>
        <begin position="87"/>
        <end position="163"/>
    </location>
</feature>
<dbReference type="InterPro" id="IPR000089">
    <property type="entry name" value="Biotin_lipoyl"/>
</dbReference>
<dbReference type="InterPro" id="IPR050709">
    <property type="entry name" value="Biotin_Carboxyl_Carrier/Decarb"/>
</dbReference>
<dbReference type="SUPFAM" id="SSF51230">
    <property type="entry name" value="Single hybrid motif"/>
    <property type="match status" value="1"/>
</dbReference>
<proteinExistence type="predicted"/>
<dbReference type="InterPro" id="IPR001249">
    <property type="entry name" value="AcCoA_biotinCC"/>
</dbReference>
<evidence type="ECO:0000313" key="7">
    <source>
        <dbReference type="Proteomes" id="UP001155241"/>
    </source>
</evidence>
<dbReference type="PROSITE" id="PS50968">
    <property type="entry name" value="BIOTINYL_LIPOYL"/>
    <property type="match status" value="1"/>
</dbReference>
<keyword evidence="6" id="KW-0436">Ligase</keyword>
<evidence type="ECO:0000256" key="4">
    <source>
        <dbReference type="RuleBase" id="RU364072"/>
    </source>
</evidence>
<dbReference type="PANTHER" id="PTHR45266:SF3">
    <property type="entry name" value="OXALOACETATE DECARBOXYLASE ALPHA CHAIN"/>
    <property type="match status" value="1"/>
</dbReference>
<keyword evidence="4" id="KW-0276">Fatty acid metabolism</keyword>
<evidence type="ECO:0000313" key="6">
    <source>
        <dbReference type="EMBL" id="MCO6043589.1"/>
    </source>
</evidence>
<dbReference type="Pfam" id="PF00364">
    <property type="entry name" value="Biotin_lipoyl"/>
    <property type="match status" value="1"/>
</dbReference>
<dbReference type="EMBL" id="JAMXLR010000024">
    <property type="protein sequence ID" value="MCO6043589.1"/>
    <property type="molecule type" value="Genomic_DNA"/>
</dbReference>
<evidence type="ECO:0000256" key="1">
    <source>
        <dbReference type="ARBA" id="ARBA00003761"/>
    </source>
</evidence>
<keyword evidence="4" id="KW-0275">Fatty acid biosynthesis</keyword>
<comment type="pathway">
    <text evidence="4">Lipid metabolism; fatty acid biosynthesis.</text>
</comment>
<dbReference type="Proteomes" id="UP001155241">
    <property type="component" value="Unassembled WGS sequence"/>
</dbReference>
<dbReference type="RefSeq" id="WP_252851692.1">
    <property type="nucleotide sequence ID" value="NZ_JAMXLR010000024.1"/>
</dbReference>
<dbReference type="InterPro" id="IPR011053">
    <property type="entry name" value="Single_hybrid_motif"/>
</dbReference>
<keyword evidence="7" id="KW-1185">Reference proteome</keyword>
<dbReference type="Gene3D" id="2.40.50.100">
    <property type="match status" value="1"/>
</dbReference>
<dbReference type="GO" id="GO:0009317">
    <property type="term" value="C:acetyl-CoA carboxylase complex"/>
    <property type="evidence" value="ECO:0007669"/>
    <property type="project" value="InterPro"/>
</dbReference>
<dbReference type="PANTHER" id="PTHR45266">
    <property type="entry name" value="OXALOACETATE DECARBOXYLASE ALPHA CHAIN"/>
    <property type="match status" value="1"/>
</dbReference>
<dbReference type="GO" id="GO:0003989">
    <property type="term" value="F:acetyl-CoA carboxylase activity"/>
    <property type="evidence" value="ECO:0007669"/>
    <property type="project" value="InterPro"/>
</dbReference>
<organism evidence="6 7">
    <name type="scientific">Aeoliella straminimaris</name>
    <dbReference type="NCBI Taxonomy" id="2954799"/>
    <lineage>
        <taxon>Bacteria</taxon>
        <taxon>Pseudomonadati</taxon>
        <taxon>Planctomycetota</taxon>
        <taxon>Planctomycetia</taxon>
        <taxon>Pirellulales</taxon>
        <taxon>Lacipirellulaceae</taxon>
        <taxon>Aeoliella</taxon>
    </lineage>
</organism>
<accession>A0A9X2JI49</accession>
<comment type="function">
    <text evidence="1 4">This protein is a component of the acetyl coenzyme A carboxylase complex; first, biotin carboxylase catalyzes the carboxylation of the carrier protein and then the transcarboxylase transfers the carboxyl group to form malonyl-CoA.</text>
</comment>
<dbReference type="PRINTS" id="PR01071">
    <property type="entry name" value="ACOABIOTINCC"/>
</dbReference>
<gene>
    <name evidence="6" type="primary">accB</name>
    <name evidence="6" type="ORF">NG895_06690</name>
</gene>
<keyword evidence="4" id="KW-0444">Lipid biosynthesis</keyword>
<protein>
    <recommendedName>
        <fullName evidence="2 4">Biotin carboxyl carrier protein of acetyl-CoA carboxylase</fullName>
    </recommendedName>
</protein>
<evidence type="ECO:0000259" key="5">
    <source>
        <dbReference type="PROSITE" id="PS50968"/>
    </source>
</evidence>
<name>A0A9X2JI49_9BACT</name>
<dbReference type="GO" id="GO:0006633">
    <property type="term" value="P:fatty acid biosynthetic process"/>
    <property type="evidence" value="ECO:0007669"/>
    <property type="project" value="UniProtKB-KW"/>
</dbReference>
<comment type="caution">
    <text evidence="6">The sequence shown here is derived from an EMBL/GenBank/DDBJ whole genome shotgun (WGS) entry which is preliminary data.</text>
</comment>